<dbReference type="Proteomes" id="UP001519332">
    <property type="component" value="Unassembled WGS sequence"/>
</dbReference>
<keyword evidence="2" id="KW-1185">Reference proteome</keyword>
<dbReference type="PANTHER" id="PTHR36221:SF1">
    <property type="entry name" value="DUF742 DOMAIN-CONTAINING PROTEIN"/>
    <property type="match status" value="1"/>
</dbReference>
<name>A0ABS4TSB7_9PSEU</name>
<evidence type="ECO:0000313" key="1">
    <source>
        <dbReference type="EMBL" id="MBP2326786.1"/>
    </source>
</evidence>
<reference evidence="1 2" key="1">
    <citation type="submission" date="2021-03" db="EMBL/GenBank/DDBJ databases">
        <title>Sequencing the genomes of 1000 actinobacteria strains.</title>
        <authorList>
            <person name="Klenk H.-P."/>
        </authorList>
    </citation>
    <scope>NUCLEOTIDE SEQUENCE [LARGE SCALE GENOMIC DNA]</scope>
    <source>
        <strain evidence="1 2">DSM 46670</strain>
    </source>
</reference>
<protein>
    <recommendedName>
        <fullName evidence="3">DUF742 domain-containing protein</fullName>
    </recommendedName>
</protein>
<proteinExistence type="predicted"/>
<comment type="caution">
    <text evidence="1">The sequence shown here is derived from an EMBL/GenBank/DDBJ whole genome shotgun (WGS) entry which is preliminary data.</text>
</comment>
<organism evidence="1 2">
    <name type="scientific">Kibdelosporangium banguiense</name>
    <dbReference type="NCBI Taxonomy" id="1365924"/>
    <lineage>
        <taxon>Bacteria</taxon>
        <taxon>Bacillati</taxon>
        <taxon>Actinomycetota</taxon>
        <taxon>Actinomycetes</taxon>
        <taxon>Pseudonocardiales</taxon>
        <taxon>Pseudonocardiaceae</taxon>
        <taxon>Kibdelosporangium</taxon>
    </lineage>
</organism>
<evidence type="ECO:0000313" key="2">
    <source>
        <dbReference type="Proteomes" id="UP001519332"/>
    </source>
</evidence>
<gene>
    <name evidence="1" type="ORF">JOF56_007171</name>
</gene>
<accession>A0ABS4TSB7</accession>
<dbReference type="EMBL" id="JAGINW010000001">
    <property type="protein sequence ID" value="MBP2326786.1"/>
    <property type="molecule type" value="Genomic_DNA"/>
</dbReference>
<dbReference type="PANTHER" id="PTHR36221">
    <property type="entry name" value="DUF742 DOMAIN-CONTAINING PROTEIN"/>
    <property type="match status" value="1"/>
</dbReference>
<dbReference type="RefSeq" id="WP_209643814.1">
    <property type="nucleotide sequence ID" value="NZ_JAGINW010000001.1"/>
</dbReference>
<evidence type="ECO:0008006" key="3">
    <source>
        <dbReference type="Google" id="ProtNLM"/>
    </source>
</evidence>
<sequence length="177" mass="19570">MGDKRQLNGLYFGGWGDYQLWADHDFQPRETVAEPEPALPPAVETEPVYVAPPVRQPAIEIIDESDPRPLVRPYTRTGGRTKPVHALELETLLSFSPAWQVDMHTLRADHRAICSACETPQSTAELAVHLGLPLGAARVLIADVVELGLIHVHELELVGSRPSMDLLERVHAGLLRL</sequence>
<dbReference type="InterPro" id="IPR007995">
    <property type="entry name" value="DUF742"/>
</dbReference>
<dbReference type="Pfam" id="PF05331">
    <property type="entry name" value="DUF742"/>
    <property type="match status" value="1"/>
</dbReference>